<name>A0AAW0SJQ5_SCYPA</name>
<comment type="caution">
    <text evidence="1">The sequence shown here is derived from an EMBL/GenBank/DDBJ whole genome shotgun (WGS) entry which is preliminary data.</text>
</comment>
<organism evidence="1 2">
    <name type="scientific">Scylla paramamosain</name>
    <name type="common">Mud crab</name>
    <dbReference type="NCBI Taxonomy" id="85552"/>
    <lineage>
        <taxon>Eukaryota</taxon>
        <taxon>Metazoa</taxon>
        <taxon>Ecdysozoa</taxon>
        <taxon>Arthropoda</taxon>
        <taxon>Crustacea</taxon>
        <taxon>Multicrustacea</taxon>
        <taxon>Malacostraca</taxon>
        <taxon>Eumalacostraca</taxon>
        <taxon>Eucarida</taxon>
        <taxon>Decapoda</taxon>
        <taxon>Pleocyemata</taxon>
        <taxon>Brachyura</taxon>
        <taxon>Eubrachyura</taxon>
        <taxon>Portunoidea</taxon>
        <taxon>Portunidae</taxon>
        <taxon>Portuninae</taxon>
        <taxon>Scylla</taxon>
    </lineage>
</organism>
<keyword evidence="2" id="KW-1185">Reference proteome</keyword>
<dbReference type="AlphaFoldDB" id="A0AAW0SJQ5"/>
<reference evidence="1 2" key="1">
    <citation type="submission" date="2023-03" db="EMBL/GenBank/DDBJ databases">
        <title>High-quality genome of Scylla paramamosain provides insights in environmental adaptation.</title>
        <authorList>
            <person name="Zhang L."/>
        </authorList>
    </citation>
    <scope>NUCLEOTIDE SEQUENCE [LARGE SCALE GENOMIC DNA]</scope>
    <source>
        <strain evidence="1">LZ_2023a</strain>
        <tissue evidence="1">Muscle</tissue>
    </source>
</reference>
<accession>A0AAW0SJQ5</accession>
<protein>
    <submittedName>
        <fullName evidence="1">Uncharacterized protein</fullName>
    </submittedName>
</protein>
<gene>
    <name evidence="1" type="ORF">O3P69_008318</name>
</gene>
<evidence type="ECO:0000313" key="1">
    <source>
        <dbReference type="EMBL" id="KAK8375383.1"/>
    </source>
</evidence>
<dbReference type="EMBL" id="JARAKH010000049">
    <property type="protein sequence ID" value="KAK8375383.1"/>
    <property type="molecule type" value="Genomic_DNA"/>
</dbReference>
<evidence type="ECO:0000313" key="2">
    <source>
        <dbReference type="Proteomes" id="UP001487740"/>
    </source>
</evidence>
<dbReference type="Proteomes" id="UP001487740">
    <property type="component" value="Unassembled WGS sequence"/>
</dbReference>
<sequence length="71" mass="8120">MPTNTIDTFSIPLIILPGPLQTTSPQTTKGLETWMPGVGMFQREEYKMDRLAAFVDKRLQKADVMETDRYV</sequence>
<proteinExistence type="predicted"/>